<name>A0ABS3QL66_9BACT</name>
<dbReference type="EMBL" id="JAGETZ010000011">
    <property type="protein sequence ID" value="MBO2011425.1"/>
    <property type="molecule type" value="Genomic_DNA"/>
</dbReference>
<dbReference type="InterPro" id="IPR026444">
    <property type="entry name" value="Secre_tail"/>
</dbReference>
<feature type="domain" description="Secretion system C-terminal sorting" evidence="1">
    <location>
        <begin position="280"/>
        <end position="345"/>
    </location>
</feature>
<dbReference type="Gene3D" id="2.60.40.10">
    <property type="entry name" value="Immunoglobulins"/>
    <property type="match status" value="1"/>
</dbReference>
<dbReference type="Pfam" id="PF18962">
    <property type="entry name" value="Por_Secre_tail"/>
    <property type="match status" value="1"/>
</dbReference>
<comment type="caution">
    <text evidence="2">The sequence shown here is derived from an EMBL/GenBank/DDBJ whole genome shotgun (WGS) entry which is preliminary data.</text>
</comment>
<organism evidence="2 3">
    <name type="scientific">Hymenobacter negativus</name>
    <dbReference type="NCBI Taxonomy" id="2795026"/>
    <lineage>
        <taxon>Bacteria</taxon>
        <taxon>Pseudomonadati</taxon>
        <taxon>Bacteroidota</taxon>
        <taxon>Cytophagia</taxon>
        <taxon>Cytophagales</taxon>
        <taxon>Hymenobacteraceae</taxon>
        <taxon>Hymenobacter</taxon>
    </lineage>
</organism>
<gene>
    <name evidence="2" type="ORF">J4E00_20340</name>
</gene>
<sequence>MKIRRLPSSPSIFSSLTSTRAGVLGTLASLLGTIAQAQQVPKTVLVEHFTNTVCSICASRNPGFYLNLRQQVGTLHIAYHPSSPYRACMFSQQNVGENDARTNFYGVYGGTPRLVLNGSVLPAGQDYAAPSLFIPYQAQTSPFAVAVAIRPSGTDSLTATVRLTTQAAHSYSGLTLYVALVQDTVFYAAPNGEQRHYDVFRKSFTGANALAVVPAAAVGGSVMMVKTVYKDPSWTASRLYAVAIVQDAARQVVQASASQHFGSIVTGVRTTVGSPALRAYPNPTSGKLQLDVDAALRGKSVLIYNGVGQIVRQQIMREPTESLDVSTLPTGTYLVRIAKDDGQQASARFVKAD</sequence>
<dbReference type="RefSeq" id="WP_208177115.1">
    <property type="nucleotide sequence ID" value="NZ_JAGETZ010000011.1"/>
</dbReference>
<proteinExistence type="predicted"/>
<dbReference type="InterPro" id="IPR013783">
    <property type="entry name" value="Ig-like_fold"/>
</dbReference>
<dbReference type="Proteomes" id="UP000664369">
    <property type="component" value="Unassembled WGS sequence"/>
</dbReference>
<evidence type="ECO:0000313" key="3">
    <source>
        <dbReference type="Proteomes" id="UP000664369"/>
    </source>
</evidence>
<evidence type="ECO:0000259" key="1">
    <source>
        <dbReference type="Pfam" id="PF18962"/>
    </source>
</evidence>
<keyword evidence="3" id="KW-1185">Reference proteome</keyword>
<evidence type="ECO:0000313" key="2">
    <source>
        <dbReference type="EMBL" id="MBO2011425.1"/>
    </source>
</evidence>
<reference evidence="2 3" key="1">
    <citation type="submission" date="2021-03" db="EMBL/GenBank/DDBJ databases">
        <authorList>
            <person name="Kim M.K."/>
        </authorList>
    </citation>
    <scope>NUCLEOTIDE SEQUENCE [LARGE SCALE GENOMIC DNA]</scope>
    <source>
        <strain evidence="2 3">BT442</strain>
    </source>
</reference>
<protein>
    <submittedName>
        <fullName evidence="2">T9SS type A sorting domain-containing protein</fullName>
    </submittedName>
</protein>
<dbReference type="NCBIfam" id="TIGR04183">
    <property type="entry name" value="Por_Secre_tail"/>
    <property type="match status" value="1"/>
</dbReference>
<accession>A0ABS3QL66</accession>